<dbReference type="Gene3D" id="3.90.226.10">
    <property type="entry name" value="2-enoyl-CoA Hydratase, Chain A, domain 1"/>
    <property type="match status" value="1"/>
</dbReference>
<dbReference type="Pfam" id="PF03572">
    <property type="entry name" value="Peptidase_S41"/>
    <property type="match status" value="1"/>
</dbReference>
<dbReference type="FunFam" id="2.30.42.10:FF:000063">
    <property type="entry name" value="Peptidase, S41 family"/>
    <property type="match status" value="1"/>
</dbReference>
<dbReference type="PANTHER" id="PTHR32060:SF30">
    <property type="entry name" value="CARBOXY-TERMINAL PROCESSING PROTEASE CTPA"/>
    <property type="match status" value="1"/>
</dbReference>
<dbReference type="Gene3D" id="2.30.42.10">
    <property type="match status" value="1"/>
</dbReference>
<dbReference type="InterPro" id="IPR005151">
    <property type="entry name" value="Tail-specific_protease"/>
</dbReference>
<sequence length="392" mass="42411">MYNSNKRWFLSVILALIFFLLGLGVGLYLGLGARRSGELANLLEVMRLIRQNYVEEVSWSRLIEGAIKGAVGSLHDPYSAYLDPSTFAQLREQIRGSFGGVGLVVGLKDQQLTVLRTFPNTPAGRAGIEPGDVITSINGRQTKGIDLETAVGLIRGPVGTEVTLTLYRPQKGSFELTLRREEIAVPTVEAKMLADKVGYVAISQFTERTPEELAQALKELQEKGAAGLILDLRNNPGGELEAAVKVAEFFVPAGPVVYIDYRNRETSVYRASGRRIDLPLVVLVNGNSASAAEIVAAAIKETRSGVLVGTRTFGKGVVQTVYPLRNGAGLKLTTARYLTPLKHDINKIGVEPDVKVEQPSDASTDLQLSKAQEILLQKISQTAGRKLGLKAS</sequence>
<dbReference type="GO" id="GO:0007165">
    <property type="term" value="P:signal transduction"/>
    <property type="evidence" value="ECO:0007669"/>
    <property type="project" value="TreeGrafter"/>
</dbReference>
<dbReference type="Gene3D" id="3.30.750.44">
    <property type="match status" value="1"/>
</dbReference>
<feature type="domain" description="PDZ" evidence="6">
    <location>
        <begin position="87"/>
        <end position="155"/>
    </location>
</feature>
<keyword evidence="3 5" id="KW-0378">Hydrolase</keyword>
<evidence type="ECO:0000256" key="1">
    <source>
        <dbReference type="ARBA" id="ARBA00009179"/>
    </source>
</evidence>
<evidence type="ECO:0000256" key="5">
    <source>
        <dbReference type="RuleBase" id="RU004404"/>
    </source>
</evidence>
<dbReference type="Proteomes" id="UP000256329">
    <property type="component" value="Unassembled WGS sequence"/>
</dbReference>
<keyword evidence="8" id="KW-1185">Reference proteome</keyword>
<proteinExistence type="inferred from homology"/>
<dbReference type="SUPFAM" id="SSF50156">
    <property type="entry name" value="PDZ domain-like"/>
    <property type="match status" value="1"/>
</dbReference>
<dbReference type="InterPro" id="IPR001478">
    <property type="entry name" value="PDZ"/>
</dbReference>
<protein>
    <submittedName>
        <fullName evidence="7">S41 family peptidase</fullName>
    </submittedName>
</protein>
<gene>
    <name evidence="7" type="ORF">DXX99_08265</name>
</gene>
<organism evidence="7 8">
    <name type="scientific">Ammonifex thiophilus</name>
    <dbReference type="NCBI Taxonomy" id="444093"/>
    <lineage>
        <taxon>Bacteria</taxon>
        <taxon>Bacillati</taxon>
        <taxon>Bacillota</taxon>
        <taxon>Clostridia</taxon>
        <taxon>Thermoanaerobacterales</taxon>
        <taxon>Thermoanaerobacteraceae</taxon>
        <taxon>Ammonifex</taxon>
    </lineage>
</organism>
<dbReference type="InterPro" id="IPR004447">
    <property type="entry name" value="Peptidase_S41A"/>
</dbReference>
<dbReference type="CDD" id="cd06782">
    <property type="entry name" value="cpPDZ_CPP-like"/>
    <property type="match status" value="1"/>
</dbReference>
<evidence type="ECO:0000313" key="7">
    <source>
        <dbReference type="EMBL" id="RDV82129.1"/>
    </source>
</evidence>
<evidence type="ECO:0000256" key="4">
    <source>
        <dbReference type="ARBA" id="ARBA00022825"/>
    </source>
</evidence>
<accession>A0A3D8P3F6</accession>
<evidence type="ECO:0000256" key="2">
    <source>
        <dbReference type="ARBA" id="ARBA00022670"/>
    </source>
</evidence>
<dbReference type="SUPFAM" id="SSF52096">
    <property type="entry name" value="ClpP/crotonase"/>
    <property type="match status" value="1"/>
</dbReference>
<comment type="similarity">
    <text evidence="1 5">Belongs to the peptidase S41A family.</text>
</comment>
<dbReference type="InterPro" id="IPR055210">
    <property type="entry name" value="CtpA/B_N"/>
</dbReference>
<dbReference type="EMBL" id="QSLN01000012">
    <property type="protein sequence ID" value="RDV82129.1"/>
    <property type="molecule type" value="Genomic_DNA"/>
</dbReference>
<dbReference type="NCBIfam" id="TIGR00225">
    <property type="entry name" value="prc"/>
    <property type="match status" value="1"/>
</dbReference>
<name>A0A3D8P3F6_9THEO</name>
<dbReference type="Pfam" id="PF22694">
    <property type="entry name" value="CtpB_N-like"/>
    <property type="match status" value="1"/>
</dbReference>
<dbReference type="PANTHER" id="PTHR32060">
    <property type="entry name" value="TAIL-SPECIFIC PROTEASE"/>
    <property type="match status" value="1"/>
</dbReference>
<dbReference type="RefSeq" id="WP_115793022.1">
    <property type="nucleotide sequence ID" value="NZ_QSLN01000012.1"/>
</dbReference>
<evidence type="ECO:0000256" key="3">
    <source>
        <dbReference type="ARBA" id="ARBA00022801"/>
    </source>
</evidence>
<dbReference type="InterPro" id="IPR041489">
    <property type="entry name" value="PDZ_6"/>
</dbReference>
<evidence type="ECO:0000259" key="6">
    <source>
        <dbReference type="PROSITE" id="PS50106"/>
    </source>
</evidence>
<dbReference type="SMART" id="SM00245">
    <property type="entry name" value="TSPc"/>
    <property type="match status" value="1"/>
</dbReference>
<dbReference type="GO" id="GO:0004175">
    <property type="term" value="F:endopeptidase activity"/>
    <property type="evidence" value="ECO:0007669"/>
    <property type="project" value="TreeGrafter"/>
</dbReference>
<dbReference type="Pfam" id="PF17820">
    <property type="entry name" value="PDZ_6"/>
    <property type="match status" value="1"/>
</dbReference>
<reference evidence="7 8" key="1">
    <citation type="submission" date="2018-08" db="EMBL/GenBank/DDBJ databases">
        <title>Form III RuBisCO-mediated autotrophy in Thermodesulfobium bacteria.</title>
        <authorList>
            <person name="Toshchakov S.V."/>
            <person name="Kublanov I.V."/>
            <person name="Frolov E."/>
            <person name="Bonch-Osmolovskaya E.A."/>
            <person name="Tourova T.P."/>
            <person name="Chernych N.A."/>
            <person name="Lebedinsky A.V."/>
        </authorList>
    </citation>
    <scope>NUCLEOTIDE SEQUENCE [LARGE SCALE GENOMIC DNA]</scope>
    <source>
        <strain evidence="7 8">SR</strain>
    </source>
</reference>
<dbReference type="GO" id="GO:0030288">
    <property type="term" value="C:outer membrane-bounded periplasmic space"/>
    <property type="evidence" value="ECO:0007669"/>
    <property type="project" value="TreeGrafter"/>
</dbReference>
<dbReference type="AlphaFoldDB" id="A0A3D8P3F6"/>
<comment type="caution">
    <text evidence="7">The sequence shown here is derived from an EMBL/GenBank/DDBJ whole genome shotgun (WGS) entry which is preliminary data.</text>
</comment>
<dbReference type="OrthoDB" id="9812068at2"/>
<evidence type="ECO:0000313" key="8">
    <source>
        <dbReference type="Proteomes" id="UP000256329"/>
    </source>
</evidence>
<dbReference type="InterPro" id="IPR036034">
    <property type="entry name" value="PDZ_sf"/>
</dbReference>
<dbReference type="CDD" id="cd07560">
    <property type="entry name" value="Peptidase_S41_CPP"/>
    <property type="match status" value="1"/>
</dbReference>
<keyword evidence="4 5" id="KW-0720">Serine protease</keyword>
<dbReference type="InterPro" id="IPR029045">
    <property type="entry name" value="ClpP/crotonase-like_dom_sf"/>
</dbReference>
<dbReference type="GO" id="GO:0006508">
    <property type="term" value="P:proteolysis"/>
    <property type="evidence" value="ECO:0007669"/>
    <property type="project" value="UniProtKB-KW"/>
</dbReference>
<dbReference type="SMART" id="SM00228">
    <property type="entry name" value="PDZ"/>
    <property type="match status" value="1"/>
</dbReference>
<dbReference type="GO" id="GO:0008236">
    <property type="term" value="F:serine-type peptidase activity"/>
    <property type="evidence" value="ECO:0007669"/>
    <property type="project" value="UniProtKB-KW"/>
</dbReference>
<keyword evidence="2 5" id="KW-0645">Protease</keyword>
<dbReference type="PROSITE" id="PS50106">
    <property type="entry name" value="PDZ"/>
    <property type="match status" value="1"/>
</dbReference>